<protein>
    <submittedName>
        <fullName evidence="1">Uncharacterized protein</fullName>
    </submittedName>
</protein>
<proteinExistence type="predicted"/>
<sequence length="113" mass="12905">MLLIDPDAARAIEFPKYPNILPPHRLAVDSEPEELFVGQKFETKKECVFSIKRYSMNVLVTTKSSCLNRHCILGSVGGRRKAAIGEYKLHLSKSRRCERYKNLLGLTHALQYV</sequence>
<gene>
    <name evidence="1" type="ORF">GOBAR_AA20369</name>
</gene>
<organism evidence="1 2">
    <name type="scientific">Gossypium barbadense</name>
    <name type="common">Sea Island cotton</name>
    <name type="synonym">Hibiscus barbadensis</name>
    <dbReference type="NCBI Taxonomy" id="3634"/>
    <lineage>
        <taxon>Eukaryota</taxon>
        <taxon>Viridiplantae</taxon>
        <taxon>Streptophyta</taxon>
        <taxon>Embryophyta</taxon>
        <taxon>Tracheophyta</taxon>
        <taxon>Spermatophyta</taxon>
        <taxon>Magnoliopsida</taxon>
        <taxon>eudicotyledons</taxon>
        <taxon>Gunneridae</taxon>
        <taxon>Pentapetalae</taxon>
        <taxon>rosids</taxon>
        <taxon>malvids</taxon>
        <taxon>Malvales</taxon>
        <taxon>Malvaceae</taxon>
        <taxon>Malvoideae</taxon>
        <taxon>Gossypium</taxon>
    </lineage>
</organism>
<dbReference type="OrthoDB" id="10434164at2759"/>
<dbReference type="AlphaFoldDB" id="A0A2P5XAF5"/>
<evidence type="ECO:0000313" key="1">
    <source>
        <dbReference type="EMBL" id="PPS00297.1"/>
    </source>
</evidence>
<dbReference type="EMBL" id="KZ665324">
    <property type="protein sequence ID" value="PPS00297.1"/>
    <property type="molecule type" value="Genomic_DNA"/>
</dbReference>
<name>A0A2P5XAF5_GOSBA</name>
<accession>A0A2P5XAF5</accession>
<reference evidence="1 2" key="1">
    <citation type="submission" date="2015-01" db="EMBL/GenBank/DDBJ databases">
        <title>Genome of allotetraploid Gossypium barbadense reveals genomic plasticity and fiber elongation in cotton evolution.</title>
        <authorList>
            <person name="Chen X."/>
            <person name="Liu X."/>
            <person name="Zhao B."/>
            <person name="Zheng H."/>
            <person name="Hu Y."/>
            <person name="Lu G."/>
            <person name="Yang C."/>
            <person name="Chen J."/>
            <person name="Shan C."/>
            <person name="Zhang L."/>
            <person name="Zhou Y."/>
            <person name="Wang L."/>
            <person name="Guo W."/>
            <person name="Bai Y."/>
            <person name="Ruan J."/>
            <person name="Shangguan X."/>
            <person name="Mao Y."/>
            <person name="Jiang J."/>
            <person name="Zhu Y."/>
            <person name="Lei J."/>
            <person name="Kang H."/>
            <person name="Chen S."/>
            <person name="He X."/>
            <person name="Wang R."/>
            <person name="Wang Y."/>
            <person name="Chen J."/>
            <person name="Wang L."/>
            <person name="Yu S."/>
            <person name="Wang B."/>
            <person name="Wei J."/>
            <person name="Song S."/>
            <person name="Lu X."/>
            <person name="Gao Z."/>
            <person name="Gu W."/>
            <person name="Deng X."/>
            <person name="Ma D."/>
            <person name="Wang S."/>
            <person name="Liang W."/>
            <person name="Fang L."/>
            <person name="Cai C."/>
            <person name="Zhu X."/>
            <person name="Zhou B."/>
            <person name="Zhang Y."/>
            <person name="Chen Z."/>
            <person name="Xu S."/>
            <person name="Zhu R."/>
            <person name="Wang S."/>
            <person name="Zhang T."/>
            <person name="Zhao G."/>
        </authorList>
    </citation>
    <scope>NUCLEOTIDE SEQUENCE [LARGE SCALE GENOMIC DNA]</scope>
    <source>
        <strain evidence="2">cv. Xinhai21</strain>
        <tissue evidence="1">Leaf</tissue>
    </source>
</reference>
<evidence type="ECO:0000313" key="2">
    <source>
        <dbReference type="Proteomes" id="UP000239757"/>
    </source>
</evidence>
<dbReference type="Proteomes" id="UP000239757">
    <property type="component" value="Unassembled WGS sequence"/>
</dbReference>